<dbReference type="EMBL" id="CAUYUJ010006795">
    <property type="protein sequence ID" value="CAK0818729.1"/>
    <property type="molecule type" value="Genomic_DNA"/>
</dbReference>
<feature type="domain" description="PDZ" evidence="2">
    <location>
        <begin position="43"/>
        <end position="107"/>
    </location>
</feature>
<reference evidence="3" key="1">
    <citation type="submission" date="2023-10" db="EMBL/GenBank/DDBJ databases">
        <authorList>
            <person name="Chen Y."/>
            <person name="Shah S."/>
            <person name="Dougan E. K."/>
            <person name="Thang M."/>
            <person name="Chan C."/>
        </authorList>
    </citation>
    <scope>NUCLEOTIDE SEQUENCE [LARGE SCALE GENOMIC DNA]</scope>
</reference>
<dbReference type="SUPFAM" id="SSF50156">
    <property type="entry name" value="PDZ domain-like"/>
    <property type="match status" value="1"/>
</dbReference>
<protein>
    <recommendedName>
        <fullName evidence="2">PDZ domain-containing protein</fullName>
    </recommendedName>
</protein>
<feature type="non-terminal residue" evidence="3">
    <location>
        <position position="1"/>
    </location>
</feature>
<comment type="caution">
    <text evidence="3">The sequence shown here is derived from an EMBL/GenBank/DDBJ whole genome shotgun (WGS) entry which is preliminary data.</text>
</comment>
<proteinExistence type="predicted"/>
<dbReference type="Proteomes" id="UP001189429">
    <property type="component" value="Unassembled WGS sequence"/>
</dbReference>
<evidence type="ECO:0000313" key="3">
    <source>
        <dbReference type="EMBL" id="CAK0818729.1"/>
    </source>
</evidence>
<accession>A0ABN9RJD2</accession>
<evidence type="ECO:0000256" key="1">
    <source>
        <dbReference type="SAM" id="MobiDB-lite"/>
    </source>
</evidence>
<gene>
    <name evidence="3" type="ORF">PCOR1329_LOCUS20893</name>
</gene>
<sequence length="174" mass="18317">GSSPPPRPRRPARLGGRVAMRGAAGPGEAEQAHQKMVRAEASEVLAIRGTAEEGLRSLGWSFASLPKQGPVGRVVANAVHTGGWAEKLGVQVGDRLALINGEPPNWILGGDASPTDARVHARRRCARFLGTGRSPRMPRATVASAVREPSHPPPRFTGHACRQAQNAAPLPLCT</sequence>
<dbReference type="InterPro" id="IPR001478">
    <property type="entry name" value="PDZ"/>
</dbReference>
<organism evidence="3 4">
    <name type="scientific">Prorocentrum cordatum</name>
    <dbReference type="NCBI Taxonomy" id="2364126"/>
    <lineage>
        <taxon>Eukaryota</taxon>
        <taxon>Sar</taxon>
        <taxon>Alveolata</taxon>
        <taxon>Dinophyceae</taxon>
        <taxon>Prorocentrales</taxon>
        <taxon>Prorocentraceae</taxon>
        <taxon>Prorocentrum</taxon>
    </lineage>
</organism>
<dbReference type="PROSITE" id="PS50106">
    <property type="entry name" value="PDZ"/>
    <property type="match status" value="1"/>
</dbReference>
<keyword evidence="4" id="KW-1185">Reference proteome</keyword>
<name>A0ABN9RJD2_9DINO</name>
<feature type="non-terminal residue" evidence="3">
    <location>
        <position position="174"/>
    </location>
</feature>
<feature type="region of interest" description="Disordered" evidence="1">
    <location>
        <begin position="144"/>
        <end position="174"/>
    </location>
</feature>
<evidence type="ECO:0000259" key="2">
    <source>
        <dbReference type="PROSITE" id="PS50106"/>
    </source>
</evidence>
<dbReference type="InterPro" id="IPR036034">
    <property type="entry name" value="PDZ_sf"/>
</dbReference>
<evidence type="ECO:0000313" key="4">
    <source>
        <dbReference type="Proteomes" id="UP001189429"/>
    </source>
</evidence>